<evidence type="ECO:0000313" key="2">
    <source>
        <dbReference type="Proteomes" id="UP001139011"/>
    </source>
</evidence>
<dbReference type="PIRSF" id="PIRSF030140">
    <property type="entry name" value="UCP030140"/>
    <property type="match status" value="1"/>
</dbReference>
<name>A0A9X2BHY2_9BACL</name>
<sequence>MGFKELFEMQKHLNDRIIQEHGLHNDNLYDHRLLALLVELGELANETRCFKYWSVKPASSDSVILEEYVDGLHFILSVGLDMGMDDIEIHAVASNEDLTGQFLSLYRLISGLQGKKDKTLFSQLFSEFIGLGQLLGFSVENIVDGYYKKNEINHQRQDEGY</sequence>
<dbReference type="RefSeq" id="WP_248253366.1">
    <property type="nucleotide sequence ID" value="NZ_JAIWJX010000002.1"/>
</dbReference>
<evidence type="ECO:0000313" key="1">
    <source>
        <dbReference type="EMBL" id="MCK6257998.1"/>
    </source>
</evidence>
<gene>
    <name evidence="1" type="ORF">LCY76_15580</name>
</gene>
<dbReference type="SUPFAM" id="SSF101386">
    <property type="entry name" value="all-alpha NTP pyrophosphatases"/>
    <property type="match status" value="1"/>
</dbReference>
<comment type="caution">
    <text evidence="1">The sequence shown here is derived from an EMBL/GenBank/DDBJ whole genome shotgun (WGS) entry which is preliminary data.</text>
</comment>
<dbReference type="InterPro" id="IPR014871">
    <property type="entry name" value="dUTPase/dCTP_pyrophosphatase"/>
</dbReference>
<dbReference type="Pfam" id="PF08761">
    <property type="entry name" value="dUTPase_2"/>
    <property type="match status" value="1"/>
</dbReference>
<dbReference type="AlphaFoldDB" id="A0A9X2BHY2"/>
<reference evidence="1" key="1">
    <citation type="submission" date="2021-09" db="EMBL/GenBank/DDBJ databases">
        <title>Genome analysis of Fictibacillus sp. KIGAM418 isolated from marine sediment.</title>
        <authorList>
            <person name="Seo M.-J."/>
            <person name="Cho E.-S."/>
            <person name="Hwang C.Y."/>
        </authorList>
    </citation>
    <scope>NUCLEOTIDE SEQUENCE</scope>
    <source>
        <strain evidence="1">KIGAM418</strain>
    </source>
</reference>
<dbReference type="EMBL" id="JAIWJX010000002">
    <property type="protein sequence ID" value="MCK6257998.1"/>
    <property type="molecule type" value="Genomic_DNA"/>
</dbReference>
<accession>A0A9X2BHY2</accession>
<keyword evidence="2" id="KW-1185">Reference proteome</keyword>
<dbReference type="CDD" id="cd11527">
    <property type="entry name" value="NTP-PPase_dUTPase"/>
    <property type="match status" value="1"/>
</dbReference>
<dbReference type="InterPro" id="IPR016947">
    <property type="entry name" value="UCP030140"/>
</dbReference>
<dbReference type="Gene3D" id="1.10.4010.10">
    <property type="entry name" value="Type II deoxyuridine triphosphatase"/>
    <property type="match status" value="1"/>
</dbReference>
<proteinExistence type="predicted"/>
<organism evidence="1 2">
    <name type="scientific">Fictibacillus marinisediminis</name>
    <dbReference type="NCBI Taxonomy" id="2878389"/>
    <lineage>
        <taxon>Bacteria</taxon>
        <taxon>Bacillati</taxon>
        <taxon>Bacillota</taxon>
        <taxon>Bacilli</taxon>
        <taxon>Bacillales</taxon>
        <taxon>Fictibacillaceae</taxon>
        <taxon>Fictibacillus</taxon>
    </lineage>
</organism>
<protein>
    <submittedName>
        <fullName evidence="1">dUTP diphosphatase</fullName>
    </submittedName>
</protein>
<dbReference type="Proteomes" id="UP001139011">
    <property type="component" value="Unassembled WGS sequence"/>
</dbReference>